<dbReference type="SUPFAM" id="SSF52540">
    <property type="entry name" value="P-loop containing nucleoside triphosphate hydrolases"/>
    <property type="match status" value="1"/>
</dbReference>
<evidence type="ECO:0000313" key="6">
    <source>
        <dbReference type="Proteomes" id="UP000751614"/>
    </source>
</evidence>
<dbReference type="InterPro" id="IPR017871">
    <property type="entry name" value="ABC_transporter-like_CS"/>
</dbReference>
<keyword evidence="6" id="KW-1185">Reference proteome</keyword>
<sequence length="291" mass="32554">MINIQIQKQLDGPEGPMLLDLNLQVPMGQLITLYGPSGAGKTTTLKILSGLMQAETGKIMVADSTWLDTSEKICLKPQDREIGYVFQDYALFPNMSVRQNLKFAQPKDKDSGIVQELIQIMELENIQDRKPDTLSGGQQQRVALARALVQQPKILLLDEPLSALDLKIRLKLQDYLLQVHRKYGLTTFLISHDIGEIHRLSDWVVVLEEGSVVRQGSPSEIFINQNLSGKFKFKGEVLHIEKNEVVYIVTVLVHNEVVKIIAQESEVKNLGIGDAVIVASKAFNPIIYKVS</sequence>
<dbReference type="Gene3D" id="3.40.50.300">
    <property type="entry name" value="P-loop containing nucleotide triphosphate hydrolases"/>
    <property type="match status" value="1"/>
</dbReference>
<evidence type="ECO:0000256" key="2">
    <source>
        <dbReference type="ARBA" id="ARBA00022741"/>
    </source>
</evidence>
<organism evidence="5 6">
    <name type="scientific">Flagellimonas algicola</name>
    <dbReference type="NCBI Taxonomy" id="2583815"/>
    <lineage>
        <taxon>Bacteria</taxon>
        <taxon>Pseudomonadati</taxon>
        <taxon>Bacteroidota</taxon>
        <taxon>Flavobacteriia</taxon>
        <taxon>Flavobacteriales</taxon>
        <taxon>Flavobacteriaceae</taxon>
        <taxon>Flagellimonas</taxon>
    </lineage>
</organism>
<dbReference type="InterPro" id="IPR003439">
    <property type="entry name" value="ABC_transporter-like_ATP-bd"/>
</dbReference>
<evidence type="ECO:0000256" key="3">
    <source>
        <dbReference type="ARBA" id="ARBA00022840"/>
    </source>
</evidence>
<dbReference type="PROSITE" id="PS00211">
    <property type="entry name" value="ABC_TRANSPORTER_1"/>
    <property type="match status" value="1"/>
</dbReference>
<comment type="caution">
    <text evidence="5">The sequence shown here is derived from an EMBL/GenBank/DDBJ whole genome shotgun (WGS) entry which is preliminary data.</text>
</comment>
<dbReference type="PROSITE" id="PS50893">
    <property type="entry name" value="ABC_TRANSPORTER_2"/>
    <property type="match status" value="1"/>
</dbReference>
<evidence type="ECO:0000259" key="4">
    <source>
        <dbReference type="PROSITE" id="PS50893"/>
    </source>
</evidence>
<dbReference type="InterPro" id="IPR027417">
    <property type="entry name" value="P-loop_NTPase"/>
</dbReference>
<dbReference type="PANTHER" id="PTHR42781:SF4">
    <property type="entry name" value="SPERMIDINE_PUTRESCINE IMPORT ATP-BINDING PROTEIN POTA"/>
    <property type="match status" value="1"/>
</dbReference>
<dbReference type="EMBL" id="VCNI01000001">
    <property type="protein sequence ID" value="TMU56750.1"/>
    <property type="molecule type" value="Genomic_DNA"/>
</dbReference>
<dbReference type="Pfam" id="PF00005">
    <property type="entry name" value="ABC_tran"/>
    <property type="match status" value="1"/>
</dbReference>
<feature type="domain" description="ABC transporter" evidence="4">
    <location>
        <begin position="1"/>
        <end position="234"/>
    </location>
</feature>
<dbReference type="GO" id="GO:0005524">
    <property type="term" value="F:ATP binding"/>
    <property type="evidence" value="ECO:0007669"/>
    <property type="project" value="UniProtKB-KW"/>
</dbReference>
<dbReference type="PANTHER" id="PTHR42781">
    <property type="entry name" value="SPERMIDINE/PUTRESCINE IMPORT ATP-BINDING PROTEIN POTA"/>
    <property type="match status" value="1"/>
</dbReference>
<dbReference type="Proteomes" id="UP000751614">
    <property type="component" value="Unassembled WGS sequence"/>
</dbReference>
<name>A0ABY2WPR0_9FLAO</name>
<gene>
    <name evidence="5" type="ORF">FGG15_04180</name>
</gene>
<reference evidence="5 6" key="1">
    <citation type="submission" date="2019-05" db="EMBL/GenBank/DDBJ databases">
        <title>Flagellimonas sp. AsT0115, sp. nov., isolated from a marine red algae, Asparagopsis taxiformis.</title>
        <authorList>
            <person name="Kim J."/>
            <person name="Jeong S.E."/>
            <person name="Jeon C.O."/>
        </authorList>
    </citation>
    <scope>NUCLEOTIDE SEQUENCE [LARGE SCALE GENOMIC DNA]</scope>
    <source>
        <strain evidence="5 6">AsT0115</strain>
    </source>
</reference>
<keyword evidence="3 5" id="KW-0067">ATP-binding</keyword>
<proteinExistence type="predicted"/>
<accession>A0ABY2WPR0</accession>
<protein>
    <submittedName>
        <fullName evidence="5">ATP-binding cassette domain-containing protein</fullName>
    </submittedName>
</protein>
<evidence type="ECO:0000313" key="5">
    <source>
        <dbReference type="EMBL" id="TMU56750.1"/>
    </source>
</evidence>
<dbReference type="InterPro" id="IPR050093">
    <property type="entry name" value="ABC_SmlMolc_Importer"/>
</dbReference>
<dbReference type="RefSeq" id="WP_138833522.1">
    <property type="nucleotide sequence ID" value="NZ_VCNI01000001.1"/>
</dbReference>
<dbReference type="InterPro" id="IPR003593">
    <property type="entry name" value="AAA+_ATPase"/>
</dbReference>
<keyword evidence="2" id="KW-0547">Nucleotide-binding</keyword>
<evidence type="ECO:0000256" key="1">
    <source>
        <dbReference type="ARBA" id="ARBA00022448"/>
    </source>
</evidence>
<dbReference type="SMART" id="SM00382">
    <property type="entry name" value="AAA"/>
    <property type="match status" value="1"/>
</dbReference>
<keyword evidence="1" id="KW-0813">Transport</keyword>